<dbReference type="EC" id="2.7.7.38" evidence="15"/>
<dbReference type="GO" id="GO:0033468">
    <property type="term" value="P:CMP-keto-3-deoxy-D-manno-octulosonic acid biosynthetic process"/>
    <property type="evidence" value="ECO:0007669"/>
    <property type="project" value="UniProtKB-UniRule"/>
</dbReference>
<dbReference type="NCBIfam" id="NF003952">
    <property type="entry name" value="PRK05450.1-5"/>
    <property type="match status" value="1"/>
</dbReference>
<dbReference type="SFLD" id="SFLDS00003">
    <property type="entry name" value="Haloacid_Dehalogenase"/>
    <property type="match status" value="1"/>
</dbReference>
<dbReference type="SUPFAM" id="SSF53448">
    <property type="entry name" value="Nucleotide-diphospho-sugar transferases"/>
    <property type="match status" value="1"/>
</dbReference>
<evidence type="ECO:0000256" key="1">
    <source>
        <dbReference type="ARBA" id="ARBA00000898"/>
    </source>
</evidence>
<dbReference type="Pfam" id="PF08282">
    <property type="entry name" value="Hydrolase_3"/>
    <property type="match status" value="1"/>
</dbReference>
<comment type="catalytic activity">
    <reaction evidence="2">
        <text>an N-acylneuraminate + CTP = a CMP-N-acyl-beta-neuraminate + diphosphate</text>
        <dbReference type="Rhea" id="RHEA:11344"/>
        <dbReference type="ChEBI" id="CHEBI:33019"/>
        <dbReference type="ChEBI" id="CHEBI:37563"/>
        <dbReference type="ChEBI" id="CHEBI:60073"/>
        <dbReference type="ChEBI" id="CHEBI:68671"/>
        <dbReference type="EC" id="2.7.7.43"/>
    </reaction>
</comment>
<evidence type="ECO:0000256" key="4">
    <source>
        <dbReference type="ARBA" id="ARBA00004370"/>
    </source>
</evidence>
<reference evidence="16 17" key="1">
    <citation type="submission" date="2018-08" db="EMBL/GenBank/DDBJ databases">
        <title>Draft genome sequence of the cyanotroph, Pseudomonas monteilii BCN3.</title>
        <authorList>
            <person name="Jones L.B."/>
            <person name="Kunz D.A."/>
        </authorList>
    </citation>
    <scope>NUCLEOTIDE SEQUENCE [LARGE SCALE GENOMIC DNA]</scope>
    <source>
        <strain evidence="16 17">BCN3</strain>
    </source>
</reference>
<evidence type="ECO:0000313" key="17">
    <source>
        <dbReference type="Proteomes" id="UP000265875"/>
    </source>
</evidence>
<evidence type="ECO:0000313" key="16">
    <source>
        <dbReference type="EMBL" id="RII75921.1"/>
    </source>
</evidence>
<evidence type="ECO:0000256" key="6">
    <source>
        <dbReference type="ARBA" id="ARBA00005893"/>
    </source>
</evidence>
<evidence type="ECO:0000256" key="7">
    <source>
        <dbReference type="ARBA" id="ARBA00010726"/>
    </source>
</evidence>
<comment type="catalytic activity">
    <reaction evidence="15">
        <text>3-deoxy-alpha-D-manno-oct-2-ulosonate + CTP = CMP-3-deoxy-beta-D-manno-octulosonate + diphosphate</text>
        <dbReference type="Rhea" id="RHEA:23448"/>
        <dbReference type="ChEBI" id="CHEBI:33019"/>
        <dbReference type="ChEBI" id="CHEBI:37563"/>
        <dbReference type="ChEBI" id="CHEBI:85986"/>
        <dbReference type="ChEBI" id="CHEBI:85987"/>
        <dbReference type="EC" id="2.7.7.38"/>
    </reaction>
</comment>
<evidence type="ECO:0000256" key="8">
    <source>
        <dbReference type="ARBA" id="ARBA00011881"/>
    </source>
</evidence>
<comment type="cofactor">
    <cofactor evidence="3">
        <name>Mg(2+)</name>
        <dbReference type="ChEBI" id="CHEBI:18420"/>
    </cofactor>
</comment>
<keyword evidence="14 15" id="KW-0448">Lipopolysaccharide biosynthesis</keyword>
<dbReference type="GO" id="GO:0005829">
    <property type="term" value="C:cytosol"/>
    <property type="evidence" value="ECO:0007669"/>
    <property type="project" value="TreeGrafter"/>
</dbReference>
<dbReference type="InterPro" id="IPR023214">
    <property type="entry name" value="HAD_sf"/>
</dbReference>
<dbReference type="InterPro" id="IPR036412">
    <property type="entry name" value="HAD-like_sf"/>
</dbReference>
<dbReference type="SFLD" id="SFLDG01136">
    <property type="entry name" value="C1.6:_Phosphoserine_Phosphatas"/>
    <property type="match status" value="1"/>
</dbReference>
<dbReference type="GO" id="GO:0016020">
    <property type="term" value="C:membrane"/>
    <property type="evidence" value="ECO:0007669"/>
    <property type="project" value="UniProtKB-SubCell"/>
</dbReference>
<dbReference type="UniPathway" id="UPA00358">
    <property type="reaction ID" value="UER00476"/>
</dbReference>
<gene>
    <name evidence="15 16" type="primary">kdsB</name>
    <name evidence="16" type="ORF">D0894_19295</name>
</gene>
<dbReference type="GO" id="GO:0008690">
    <property type="term" value="F:3-deoxy-manno-octulosonate cytidylyltransferase activity"/>
    <property type="evidence" value="ECO:0007669"/>
    <property type="project" value="UniProtKB-UniRule"/>
</dbReference>
<evidence type="ECO:0000256" key="2">
    <source>
        <dbReference type="ARBA" id="ARBA00001862"/>
    </source>
</evidence>
<dbReference type="CDD" id="cd01630">
    <property type="entry name" value="HAD_KDO-like"/>
    <property type="match status" value="1"/>
</dbReference>
<keyword evidence="15" id="KW-0963">Cytoplasm</keyword>
<dbReference type="InterPro" id="IPR004528">
    <property type="entry name" value="KdsB"/>
</dbReference>
<dbReference type="NCBIfam" id="TIGR01662">
    <property type="entry name" value="HAD-SF-IIIA"/>
    <property type="match status" value="1"/>
</dbReference>
<name>A0A399M2B0_9PSED</name>
<evidence type="ECO:0000256" key="11">
    <source>
        <dbReference type="ARBA" id="ARBA00022723"/>
    </source>
</evidence>
<keyword evidence="10 15" id="KW-0548">Nucleotidyltransferase</keyword>
<evidence type="ECO:0000256" key="3">
    <source>
        <dbReference type="ARBA" id="ARBA00001946"/>
    </source>
</evidence>
<evidence type="ECO:0000256" key="5">
    <source>
        <dbReference type="ARBA" id="ARBA00005141"/>
    </source>
</evidence>
<dbReference type="CDD" id="cd02517">
    <property type="entry name" value="CMP-KDO-Synthetase"/>
    <property type="match status" value="1"/>
</dbReference>
<dbReference type="PANTHER" id="PTHR42866">
    <property type="entry name" value="3-DEOXY-MANNO-OCTULOSONATE CYTIDYLYLTRANSFERASE"/>
    <property type="match status" value="1"/>
</dbReference>
<organism evidence="16 17">
    <name type="scientific">Pseudomonas monteilii</name>
    <dbReference type="NCBI Taxonomy" id="76759"/>
    <lineage>
        <taxon>Bacteria</taxon>
        <taxon>Pseudomonadati</taxon>
        <taxon>Pseudomonadota</taxon>
        <taxon>Gammaproteobacteria</taxon>
        <taxon>Pseudomonadales</taxon>
        <taxon>Pseudomonadaceae</taxon>
        <taxon>Pseudomonas</taxon>
    </lineage>
</organism>
<dbReference type="GO" id="GO:0008781">
    <property type="term" value="F:N-acylneuraminate cytidylyltransferase activity"/>
    <property type="evidence" value="ECO:0007669"/>
    <property type="project" value="UniProtKB-EC"/>
</dbReference>
<dbReference type="AlphaFoldDB" id="A0A399M2B0"/>
<comment type="caution">
    <text evidence="16">The sequence shown here is derived from an EMBL/GenBank/DDBJ whole genome shotgun (WGS) entry which is preliminary data.</text>
</comment>
<keyword evidence="11" id="KW-0479">Metal-binding</keyword>
<dbReference type="InterPro" id="IPR010023">
    <property type="entry name" value="KdsC_fam"/>
</dbReference>
<dbReference type="PANTHER" id="PTHR42866:SF2">
    <property type="entry name" value="3-DEOXY-MANNO-OCTULOSONATE CYTIDYLYLTRANSFERASE, MITOCHONDRIAL"/>
    <property type="match status" value="1"/>
</dbReference>
<dbReference type="NCBIfam" id="NF009905">
    <property type="entry name" value="PRK13368.1"/>
    <property type="match status" value="1"/>
</dbReference>
<evidence type="ECO:0000256" key="12">
    <source>
        <dbReference type="ARBA" id="ARBA00022801"/>
    </source>
</evidence>
<dbReference type="Gene3D" id="3.40.50.1000">
    <property type="entry name" value="HAD superfamily/HAD-like"/>
    <property type="match status" value="1"/>
</dbReference>
<dbReference type="GO" id="GO:0019143">
    <property type="term" value="F:3-deoxy-manno-octulosonate-8-phosphatase activity"/>
    <property type="evidence" value="ECO:0007669"/>
    <property type="project" value="UniProtKB-EC"/>
</dbReference>
<dbReference type="GO" id="GO:0046872">
    <property type="term" value="F:metal ion binding"/>
    <property type="evidence" value="ECO:0007669"/>
    <property type="project" value="UniProtKB-KW"/>
</dbReference>
<evidence type="ECO:0000256" key="9">
    <source>
        <dbReference type="ARBA" id="ARBA00022679"/>
    </source>
</evidence>
<evidence type="ECO:0000256" key="10">
    <source>
        <dbReference type="ARBA" id="ARBA00022695"/>
    </source>
</evidence>
<dbReference type="NCBIfam" id="TIGR01670">
    <property type="entry name" value="KdsC-phosphatas"/>
    <property type="match status" value="1"/>
</dbReference>
<protein>
    <recommendedName>
        <fullName evidence="15">3-deoxy-manno-octulosonate cytidylyltransferase</fullName>
        <ecNumber evidence="15">2.7.7.38</ecNumber>
    </recommendedName>
    <alternativeName>
        <fullName evidence="15">CMP-2-keto-3-deoxyoctulosonic acid synthase</fullName>
        <shortName evidence="15">CKS</shortName>
        <shortName evidence="15">CMP-KDO synthase</shortName>
    </alternativeName>
</protein>
<dbReference type="EMBL" id="QWLL01000046">
    <property type="protein sequence ID" value="RII75921.1"/>
    <property type="molecule type" value="Genomic_DNA"/>
</dbReference>
<dbReference type="Proteomes" id="UP000265875">
    <property type="component" value="Unassembled WGS sequence"/>
</dbReference>
<proteinExistence type="inferred from homology"/>
<evidence type="ECO:0000256" key="15">
    <source>
        <dbReference type="HAMAP-Rule" id="MF_00057"/>
    </source>
</evidence>
<comment type="pathway">
    <text evidence="5">Amino-sugar metabolism; N-acetylneuraminate metabolism.</text>
</comment>
<dbReference type="RefSeq" id="WP_119370944.1">
    <property type="nucleotide sequence ID" value="NZ_QWLL01000046.1"/>
</dbReference>
<keyword evidence="13" id="KW-0460">Magnesium</keyword>
<dbReference type="FunFam" id="3.40.50.1000:FF:000029">
    <property type="entry name" value="3-deoxy-D-manno-octulosonate 8-phosphate phosphatase KdsC"/>
    <property type="match status" value="1"/>
</dbReference>
<comment type="similarity">
    <text evidence="6">Belongs to the KdsC family.</text>
</comment>
<dbReference type="SUPFAM" id="SSF56784">
    <property type="entry name" value="HAD-like"/>
    <property type="match status" value="1"/>
</dbReference>
<evidence type="ECO:0000256" key="14">
    <source>
        <dbReference type="ARBA" id="ARBA00022985"/>
    </source>
</evidence>
<dbReference type="NCBIfam" id="NF003950">
    <property type="entry name" value="PRK05450.1-3"/>
    <property type="match status" value="1"/>
</dbReference>
<sequence length="428" mass="45916">MSNCEQRVAIVIPARYGSTRLPGKPLADIAGKPMVQHVYERALQVSNAQAVIIATDDERVAEAVRAFGGKYVMTSPDHPSGTDRLAEVMAQVDADIYINLQGDEPLVRPSDIEALAAGMLADLSVSVGTLCHPIDAHEAGNPNTVKVVLTANGNALYFSRSPIPYPRDSETASYLKHVGVYAYRREVLAEYASLPQPMLEHAEKLEQLRLMTAGYCIRAYVVEPTGPGVDTPECLEQVRALISGQVIAPKPTLADIRLVITDVDGVLTDGGIYYDSSGECLKRFHVRDGMGMRLLEENGVRVAVLSGRDSATLRKRVADLGITLCQFGVKDKLAACKQLMAEANVQPDQTACIGDDCIDLPAFSACGMSFAVADAPAYVKVAATQTLVTMGGNGAFRELADAILFAQNKANVFTTASGYSKVMTKMAQ</sequence>
<dbReference type="HAMAP" id="MF_00057">
    <property type="entry name" value="KdsB"/>
    <property type="match status" value="1"/>
</dbReference>
<dbReference type="GO" id="GO:0009103">
    <property type="term" value="P:lipopolysaccharide biosynthetic process"/>
    <property type="evidence" value="ECO:0007669"/>
    <property type="project" value="UniProtKB-UniRule"/>
</dbReference>
<dbReference type="InterPro" id="IPR029044">
    <property type="entry name" value="Nucleotide-diphossugar_trans"/>
</dbReference>
<dbReference type="FunFam" id="3.90.550.10:FF:000011">
    <property type="entry name" value="3-deoxy-manno-octulosonate cytidylyltransferase"/>
    <property type="match status" value="1"/>
</dbReference>
<dbReference type="InterPro" id="IPR003329">
    <property type="entry name" value="Cytidylyl_trans"/>
</dbReference>
<dbReference type="SFLD" id="SFLDG01138">
    <property type="entry name" value="C1.6.2:_Deoxy-d-mannose-octulo"/>
    <property type="match status" value="1"/>
</dbReference>
<comment type="subunit">
    <text evidence="8">Homotetramer.</text>
</comment>
<comment type="similarity">
    <text evidence="7">Belongs to the CMP-NeuNAc synthase family.</text>
</comment>
<keyword evidence="12" id="KW-0378">Hydrolase</keyword>
<comment type="similarity">
    <text evidence="15">Belongs to the KdsB family.</text>
</comment>
<dbReference type="Gene3D" id="3.90.550.10">
    <property type="entry name" value="Spore Coat Polysaccharide Biosynthesis Protein SpsA, Chain A"/>
    <property type="match status" value="1"/>
</dbReference>
<comment type="catalytic activity">
    <reaction evidence="1">
        <text>3-deoxy-alpha-D-manno-2-octulosonate-8-phosphate + H2O = 3-deoxy-alpha-D-manno-oct-2-ulosonate + phosphate</text>
        <dbReference type="Rhea" id="RHEA:11500"/>
        <dbReference type="ChEBI" id="CHEBI:15377"/>
        <dbReference type="ChEBI" id="CHEBI:43474"/>
        <dbReference type="ChEBI" id="CHEBI:85985"/>
        <dbReference type="ChEBI" id="CHEBI:85986"/>
        <dbReference type="EC" id="3.1.3.45"/>
    </reaction>
</comment>
<comment type="pathway">
    <text evidence="15">Nucleotide-sugar biosynthesis; CMP-3-deoxy-D-manno-octulosonate biosynthesis; CMP-3-deoxy-D-manno-octulosonate from 3-deoxy-D-manno-octulosonate and CTP: step 1/1.</text>
</comment>
<comment type="subcellular location">
    <subcellularLocation>
        <location evidence="15">Cytoplasm</location>
    </subcellularLocation>
    <subcellularLocation>
        <location evidence="4">Membrane</location>
    </subcellularLocation>
</comment>
<accession>A0A399M2B0</accession>
<evidence type="ECO:0000256" key="13">
    <source>
        <dbReference type="ARBA" id="ARBA00022842"/>
    </source>
</evidence>
<dbReference type="InterPro" id="IPR006549">
    <property type="entry name" value="HAD-SF_hydro_IIIA"/>
</dbReference>
<dbReference type="UniPathway" id="UPA00628"/>
<dbReference type="Pfam" id="PF02348">
    <property type="entry name" value="CTP_transf_3"/>
    <property type="match status" value="1"/>
</dbReference>
<comment type="function">
    <text evidence="15">Activates KDO (a required 8-carbon sugar) for incorporation into bacterial lipopolysaccharide in Gram-negative bacteria.</text>
</comment>
<dbReference type="GO" id="GO:0006054">
    <property type="term" value="P:N-acetylneuraminate metabolic process"/>
    <property type="evidence" value="ECO:0007669"/>
    <property type="project" value="UniProtKB-UniPathway"/>
</dbReference>
<dbReference type="NCBIfam" id="TIGR00466">
    <property type="entry name" value="kdsB"/>
    <property type="match status" value="1"/>
</dbReference>
<keyword evidence="9 15" id="KW-0808">Transferase</keyword>